<organism evidence="3 4">
    <name type="scientific">Gallus gallus</name>
    <name type="common">Chicken</name>
    <dbReference type="NCBI Taxonomy" id="9031"/>
    <lineage>
        <taxon>Eukaryota</taxon>
        <taxon>Metazoa</taxon>
        <taxon>Chordata</taxon>
        <taxon>Craniata</taxon>
        <taxon>Vertebrata</taxon>
        <taxon>Euteleostomi</taxon>
        <taxon>Archelosauria</taxon>
        <taxon>Archosauria</taxon>
        <taxon>Dinosauria</taxon>
        <taxon>Saurischia</taxon>
        <taxon>Theropoda</taxon>
        <taxon>Coelurosauria</taxon>
        <taxon>Aves</taxon>
        <taxon>Neognathae</taxon>
        <taxon>Galloanserae</taxon>
        <taxon>Galliformes</taxon>
        <taxon>Phasianidae</taxon>
        <taxon>Phasianinae</taxon>
        <taxon>Gallus</taxon>
    </lineage>
</organism>
<dbReference type="PANTHER" id="PTHR14788:SF5">
    <property type="entry name" value="TRANSMEMBRANE PROTEIN 156"/>
    <property type="match status" value="1"/>
</dbReference>
<protein>
    <submittedName>
        <fullName evidence="3">Transmembrane protein 156</fullName>
    </submittedName>
</protein>
<keyword evidence="2" id="KW-1133">Transmembrane helix</keyword>
<keyword evidence="2" id="KW-0472">Membrane</keyword>
<reference evidence="3" key="3">
    <citation type="submission" date="2025-09" db="UniProtKB">
        <authorList>
            <consortium name="Ensembl"/>
        </authorList>
    </citation>
    <scope>IDENTIFICATION</scope>
    <source>
        <strain evidence="3">broiler</strain>
    </source>
</reference>
<feature type="region of interest" description="Disordered" evidence="1">
    <location>
        <begin position="131"/>
        <end position="162"/>
    </location>
</feature>
<sequence>MHITCQSPPAVPERLLHSVWAEGEGKHLPSDGGSSDWRMAAQTTSSSWKNWVSRAYSTPGCDANTVVVSCMDTCSLNNTTFPLCTFNNSCKRSLQQKKGNQTVLLKTIVNHSNFQDIPCICLSSSREQQSNTKYSESESSRGVNVDHQESRSIDKKIPKEKDSSEVNTEDAISFYKYFNFTMLHANEEVEHSTYYILEIHINNSIVRGRNAAEEYLNHSCLMAMIDDQNECMNVSLQLKSYVEYPMCMTKIIWLSMIPVVIVLTVSVVIYKIVRENGQNYCKHRGAATVLTVQGKSGSRYGIRTISATKVHLLPAKTNKQRIPLTARAMKMLPIIPEQEHCRLSTSTIEGGTI</sequence>
<keyword evidence="4" id="KW-1185">Reference proteome</keyword>
<proteinExistence type="predicted"/>
<reference evidence="3" key="1">
    <citation type="submission" date="2020-11" db="EMBL/GenBank/DDBJ databases">
        <title>Gallus gallus (Chicken) genome, bGalGal1, GRCg7b, maternal haplotype autosomes + Z &amp; W.</title>
        <authorList>
            <person name="Warren W."/>
            <person name="Formenti G."/>
            <person name="Fedrigo O."/>
            <person name="Haase B."/>
            <person name="Mountcastle J."/>
            <person name="Balacco J."/>
            <person name="Tracey A."/>
            <person name="Schneider V."/>
            <person name="Okimoto R."/>
            <person name="Cheng H."/>
            <person name="Hawken R."/>
            <person name="Howe K."/>
            <person name="Jarvis E.D."/>
        </authorList>
    </citation>
    <scope>NUCLEOTIDE SEQUENCE [LARGE SCALE GENOMIC DNA]</scope>
    <source>
        <strain evidence="3">Broiler</strain>
    </source>
</reference>
<feature type="compositionally biased region" description="Basic and acidic residues" evidence="1">
    <location>
        <begin position="135"/>
        <end position="162"/>
    </location>
</feature>
<gene>
    <name evidence="3" type="primary">TMEM156</name>
</gene>
<accession>A0A8V0YX60</accession>
<dbReference type="Proteomes" id="UP000000539">
    <property type="component" value="Chromosome 4"/>
</dbReference>
<feature type="transmembrane region" description="Helical" evidence="2">
    <location>
        <begin position="251"/>
        <end position="273"/>
    </location>
</feature>
<dbReference type="OrthoDB" id="9422827at2759"/>
<evidence type="ECO:0000256" key="1">
    <source>
        <dbReference type="SAM" id="MobiDB-lite"/>
    </source>
</evidence>
<dbReference type="InterPro" id="IPR029374">
    <property type="entry name" value="TMEM156"/>
</dbReference>
<dbReference type="GeneTree" id="ENSGT00390000017929"/>
<evidence type="ECO:0000313" key="4">
    <source>
        <dbReference type="Proteomes" id="UP000000539"/>
    </source>
</evidence>
<evidence type="ECO:0000256" key="2">
    <source>
        <dbReference type="SAM" id="Phobius"/>
    </source>
</evidence>
<dbReference type="AlphaFoldDB" id="A0A8V0YX60"/>
<name>A0A8V0YX60_CHICK</name>
<dbReference type="PANTHER" id="PTHR14788">
    <property type="entry name" value="TRANSMEMBRANE PROTEIN 156"/>
    <property type="match status" value="1"/>
</dbReference>
<keyword evidence="2" id="KW-0812">Transmembrane</keyword>
<reference evidence="3" key="2">
    <citation type="submission" date="2025-08" db="UniProtKB">
        <authorList>
            <consortium name="Ensembl"/>
        </authorList>
    </citation>
    <scope>IDENTIFICATION</scope>
    <source>
        <strain evidence="3">broiler</strain>
    </source>
</reference>
<dbReference type="Ensembl" id="ENSGALT00010035984.1">
    <property type="protein sequence ID" value="ENSGALP00010020887.1"/>
    <property type="gene ID" value="ENSGALG00010014953.1"/>
</dbReference>
<dbReference type="Pfam" id="PF15106">
    <property type="entry name" value="TMEM156"/>
    <property type="match status" value="1"/>
</dbReference>
<dbReference type="GlyGen" id="A0A8V0YX60">
    <property type="glycosylation" value="1 site"/>
</dbReference>
<evidence type="ECO:0000313" key="3">
    <source>
        <dbReference type="Ensembl" id="ENSGALP00010020887.1"/>
    </source>
</evidence>